<keyword evidence="2" id="KW-1185">Reference proteome</keyword>
<name>A0AAE3YRM5_9ACTN</name>
<protein>
    <submittedName>
        <fullName evidence="1">Uncharacterized protein</fullName>
    </submittedName>
</protein>
<dbReference type="AlphaFoldDB" id="A0AAE3YRM5"/>
<gene>
    <name evidence="1" type="ORF">J2S41_004174</name>
</gene>
<dbReference type="EMBL" id="JAVDYB010000001">
    <property type="protein sequence ID" value="MDR7277396.1"/>
    <property type="molecule type" value="Genomic_DNA"/>
</dbReference>
<evidence type="ECO:0000313" key="2">
    <source>
        <dbReference type="Proteomes" id="UP001183643"/>
    </source>
</evidence>
<evidence type="ECO:0000313" key="1">
    <source>
        <dbReference type="EMBL" id="MDR7277396.1"/>
    </source>
</evidence>
<accession>A0AAE3YRM5</accession>
<proteinExistence type="predicted"/>
<organism evidence="1 2">
    <name type="scientific">Catenuloplanes atrovinosus</name>
    <dbReference type="NCBI Taxonomy" id="137266"/>
    <lineage>
        <taxon>Bacteria</taxon>
        <taxon>Bacillati</taxon>
        <taxon>Actinomycetota</taxon>
        <taxon>Actinomycetes</taxon>
        <taxon>Micromonosporales</taxon>
        <taxon>Micromonosporaceae</taxon>
        <taxon>Catenuloplanes</taxon>
    </lineage>
</organism>
<dbReference type="RefSeq" id="WP_310369660.1">
    <property type="nucleotide sequence ID" value="NZ_JAVDYB010000001.1"/>
</dbReference>
<dbReference type="Proteomes" id="UP001183643">
    <property type="component" value="Unassembled WGS sequence"/>
</dbReference>
<sequence>MTHPLAAWWTAHAAALAPERRVLREYAATLTFTIGWWHWLSSAKPILRDRLTLRIDDHVTALRTLCGPAVPLDDRLAAVDHAAGLFLDTADTITLGQEEVMRMRDPLRHALDVLDEIELELLRPPG</sequence>
<reference evidence="1" key="1">
    <citation type="submission" date="2023-07" db="EMBL/GenBank/DDBJ databases">
        <title>Sequencing the genomes of 1000 actinobacteria strains.</title>
        <authorList>
            <person name="Klenk H.-P."/>
        </authorList>
    </citation>
    <scope>NUCLEOTIDE SEQUENCE</scope>
    <source>
        <strain evidence="1">DSM 44707</strain>
    </source>
</reference>
<comment type="caution">
    <text evidence="1">The sequence shown here is derived from an EMBL/GenBank/DDBJ whole genome shotgun (WGS) entry which is preliminary data.</text>
</comment>